<proteinExistence type="predicted"/>
<reference evidence="2" key="1">
    <citation type="journal article" date="2015" name="Nat. Genet.">
        <title>The genome and transcriptome of the zoonotic hookworm Ancylostoma ceylanicum identify infection-specific gene families.</title>
        <authorList>
            <person name="Schwarz E.M."/>
            <person name="Hu Y."/>
            <person name="Antoshechkin I."/>
            <person name="Miller M.M."/>
            <person name="Sternberg P.W."/>
            <person name="Aroian R.V."/>
        </authorList>
    </citation>
    <scope>NUCLEOTIDE SEQUENCE</scope>
    <source>
        <strain evidence="2">HY135</strain>
    </source>
</reference>
<dbReference type="AlphaFoldDB" id="A0A016RZB3"/>
<organism evidence="1 2">
    <name type="scientific">Ancylostoma ceylanicum</name>
    <dbReference type="NCBI Taxonomy" id="53326"/>
    <lineage>
        <taxon>Eukaryota</taxon>
        <taxon>Metazoa</taxon>
        <taxon>Ecdysozoa</taxon>
        <taxon>Nematoda</taxon>
        <taxon>Chromadorea</taxon>
        <taxon>Rhabditida</taxon>
        <taxon>Rhabditina</taxon>
        <taxon>Rhabditomorpha</taxon>
        <taxon>Strongyloidea</taxon>
        <taxon>Ancylostomatidae</taxon>
        <taxon>Ancylostomatinae</taxon>
        <taxon>Ancylostoma</taxon>
    </lineage>
</organism>
<comment type="caution">
    <text evidence="1">The sequence shown here is derived from an EMBL/GenBank/DDBJ whole genome shotgun (WGS) entry which is preliminary data.</text>
</comment>
<gene>
    <name evidence="1" type="primary">Acey_s0332.g2745</name>
    <name evidence="1" type="ORF">Y032_0332g2745</name>
</gene>
<dbReference type="Proteomes" id="UP000024635">
    <property type="component" value="Unassembled WGS sequence"/>
</dbReference>
<keyword evidence="2" id="KW-1185">Reference proteome</keyword>
<dbReference type="EMBL" id="JARK01001668">
    <property type="protein sequence ID" value="EYB83596.1"/>
    <property type="molecule type" value="Genomic_DNA"/>
</dbReference>
<sequence length="100" mass="11539">MVYFQILTTLLPDVAAERLSPMLALVFICCEYDPPLPCEIPIGRLTLFYKYRATVTRLSPLHLHPKVIFTQTINLISMLSLLRGKRQKYEFQQVLINSAL</sequence>
<accession>A0A016RZB3</accession>
<name>A0A016RZB3_9BILA</name>
<evidence type="ECO:0000313" key="1">
    <source>
        <dbReference type="EMBL" id="EYB83596.1"/>
    </source>
</evidence>
<evidence type="ECO:0000313" key="2">
    <source>
        <dbReference type="Proteomes" id="UP000024635"/>
    </source>
</evidence>
<protein>
    <submittedName>
        <fullName evidence="1">Uncharacterized protein</fullName>
    </submittedName>
</protein>